<dbReference type="Proteomes" id="UP001652642">
    <property type="component" value="Chromosome 3"/>
</dbReference>
<evidence type="ECO:0000256" key="12">
    <source>
        <dbReference type="ARBA" id="ARBA00023157"/>
    </source>
</evidence>
<dbReference type="InterPro" id="IPR007110">
    <property type="entry name" value="Ig-like_dom"/>
</dbReference>
<keyword evidence="11" id="KW-0829">Tyrosine-protein kinase</keyword>
<feature type="domain" description="Protein kinase" evidence="19">
    <location>
        <begin position="618"/>
        <end position="968"/>
    </location>
</feature>
<feature type="region of interest" description="Disordered" evidence="18">
    <location>
        <begin position="980"/>
        <end position="1018"/>
    </location>
</feature>
<evidence type="ECO:0000256" key="4">
    <source>
        <dbReference type="ARBA" id="ARBA00022679"/>
    </source>
</evidence>
<dbReference type="Gene3D" id="1.10.510.10">
    <property type="entry name" value="Transferase(Phosphotransferase) domain 1"/>
    <property type="match status" value="1"/>
</dbReference>
<accession>A0ABM5FWR0</accession>
<keyword evidence="12" id="KW-1015">Disulfide bond</keyword>
<dbReference type="InterPro" id="IPR011009">
    <property type="entry name" value="Kinase-like_dom_sf"/>
</dbReference>
<dbReference type="SMART" id="SM00219">
    <property type="entry name" value="TyrKc"/>
    <property type="match status" value="1"/>
</dbReference>
<evidence type="ECO:0000256" key="10">
    <source>
        <dbReference type="ARBA" id="ARBA00023136"/>
    </source>
</evidence>
<evidence type="ECO:0000259" key="20">
    <source>
        <dbReference type="PROSITE" id="PS50835"/>
    </source>
</evidence>
<keyword evidence="5 17" id="KW-0812">Transmembrane</keyword>
<comment type="similarity">
    <text evidence="17">Belongs to the protein kinase superfamily. Tyr protein kinase family. CSF-1/PDGF receptor subfamily.</text>
</comment>
<evidence type="ECO:0000259" key="19">
    <source>
        <dbReference type="PROSITE" id="PS50011"/>
    </source>
</evidence>
<dbReference type="GO" id="GO:0016301">
    <property type="term" value="F:kinase activity"/>
    <property type="evidence" value="ECO:0007669"/>
    <property type="project" value="UniProtKB-KW"/>
</dbReference>
<keyword evidence="14" id="KW-0325">Glycoprotein</keyword>
<proteinExistence type="inferred from homology"/>
<comment type="subcellular location">
    <subcellularLocation>
        <location evidence="1 17">Membrane</location>
        <topology evidence="1 17">Single-pass type I membrane protein</topology>
    </subcellularLocation>
</comment>
<dbReference type="InterPro" id="IPR001245">
    <property type="entry name" value="Ser-Thr/Tyr_kinase_cat_dom"/>
</dbReference>
<evidence type="ECO:0000256" key="17">
    <source>
        <dbReference type="RuleBase" id="RU000311"/>
    </source>
</evidence>
<evidence type="ECO:0000256" key="3">
    <source>
        <dbReference type="ARBA" id="ARBA00022553"/>
    </source>
</evidence>
<dbReference type="InterPro" id="IPR050122">
    <property type="entry name" value="RTK"/>
</dbReference>
<dbReference type="PANTHER" id="PTHR24416:SF356">
    <property type="entry name" value="RECEPTOR-TYPE TYROSINE-PROTEIN KINASE FLT3"/>
    <property type="match status" value="1"/>
</dbReference>
<keyword evidence="13 17" id="KW-0675">Receptor</keyword>
<keyword evidence="21" id="KW-1185">Reference proteome</keyword>
<evidence type="ECO:0000256" key="2">
    <source>
        <dbReference type="ARBA" id="ARBA00011902"/>
    </source>
</evidence>
<dbReference type="PROSITE" id="PS50011">
    <property type="entry name" value="PROTEIN_KINASE_DOM"/>
    <property type="match status" value="1"/>
</dbReference>
<evidence type="ECO:0000256" key="16">
    <source>
        <dbReference type="PROSITE-ProRule" id="PRU10141"/>
    </source>
</evidence>
<keyword evidence="10" id="KW-0472">Membrane</keyword>
<organism evidence="21 22">
    <name type="scientific">Pogona vitticeps</name>
    <name type="common">central bearded dragon</name>
    <dbReference type="NCBI Taxonomy" id="103695"/>
    <lineage>
        <taxon>Eukaryota</taxon>
        <taxon>Metazoa</taxon>
        <taxon>Chordata</taxon>
        <taxon>Craniata</taxon>
        <taxon>Vertebrata</taxon>
        <taxon>Euteleostomi</taxon>
        <taxon>Lepidosauria</taxon>
        <taxon>Squamata</taxon>
        <taxon>Bifurcata</taxon>
        <taxon>Unidentata</taxon>
        <taxon>Episquamata</taxon>
        <taxon>Toxicofera</taxon>
        <taxon>Iguania</taxon>
        <taxon>Acrodonta</taxon>
        <taxon>Agamidae</taxon>
        <taxon>Amphibolurinae</taxon>
        <taxon>Pogona</taxon>
    </lineage>
</organism>
<evidence type="ECO:0000256" key="18">
    <source>
        <dbReference type="SAM" id="MobiDB-lite"/>
    </source>
</evidence>
<evidence type="ECO:0000256" key="14">
    <source>
        <dbReference type="ARBA" id="ARBA00023180"/>
    </source>
</evidence>
<evidence type="ECO:0000313" key="21">
    <source>
        <dbReference type="Proteomes" id="UP001652642"/>
    </source>
</evidence>
<evidence type="ECO:0000256" key="6">
    <source>
        <dbReference type="ARBA" id="ARBA00022741"/>
    </source>
</evidence>
<evidence type="ECO:0000256" key="11">
    <source>
        <dbReference type="ARBA" id="ARBA00023137"/>
    </source>
</evidence>
<evidence type="ECO:0000256" key="8">
    <source>
        <dbReference type="ARBA" id="ARBA00022840"/>
    </source>
</evidence>
<keyword evidence="3" id="KW-0597">Phosphoprotein</keyword>
<keyword evidence="17" id="KW-0393">Immunoglobulin domain</keyword>
<dbReference type="PANTHER" id="PTHR24416">
    <property type="entry name" value="TYROSINE-PROTEIN KINASE RECEPTOR"/>
    <property type="match status" value="1"/>
</dbReference>
<comment type="catalytic activity">
    <reaction evidence="15">
        <text>L-tyrosyl-[protein] + ATP = O-phospho-L-tyrosyl-[protein] + ADP + H(+)</text>
        <dbReference type="Rhea" id="RHEA:10596"/>
        <dbReference type="Rhea" id="RHEA-COMP:10136"/>
        <dbReference type="Rhea" id="RHEA-COMP:20101"/>
        <dbReference type="ChEBI" id="CHEBI:15378"/>
        <dbReference type="ChEBI" id="CHEBI:30616"/>
        <dbReference type="ChEBI" id="CHEBI:46858"/>
        <dbReference type="ChEBI" id="CHEBI:61978"/>
        <dbReference type="ChEBI" id="CHEBI:456216"/>
        <dbReference type="EC" id="2.7.10.1"/>
    </reaction>
</comment>
<gene>
    <name evidence="22" type="primary">FLT3</name>
</gene>
<dbReference type="PROSITE" id="PS00240">
    <property type="entry name" value="RECEPTOR_TYR_KIN_III"/>
    <property type="match status" value="1"/>
</dbReference>
<dbReference type="PROSITE" id="PS50835">
    <property type="entry name" value="IG_LIKE"/>
    <property type="match status" value="1"/>
</dbReference>
<keyword evidence="9" id="KW-1133">Transmembrane helix</keyword>
<evidence type="ECO:0000256" key="1">
    <source>
        <dbReference type="ARBA" id="ARBA00004479"/>
    </source>
</evidence>
<dbReference type="Pfam" id="PF07714">
    <property type="entry name" value="PK_Tyr_Ser-Thr"/>
    <property type="match status" value="1"/>
</dbReference>
<keyword evidence="6 16" id="KW-0547">Nucleotide-binding</keyword>
<feature type="binding site" evidence="16">
    <location>
        <position position="652"/>
    </location>
    <ligand>
        <name>ATP</name>
        <dbReference type="ChEBI" id="CHEBI:30616"/>
    </ligand>
</feature>
<dbReference type="SUPFAM" id="SSF48726">
    <property type="entry name" value="Immunoglobulin"/>
    <property type="match status" value="1"/>
</dbReference>
<dbReference type="Gene3D" id="2.60.40.10">
    <property type="entry name" value="Immunoglobulins"/>
    <property type="match status" value="3"/>
</dbReference>
<dbReference type="InterPro" id="IPR000719">
    <property type="entry name" value="Prot_kinase_dom"/>
</dbReference>
<dbReference type="PROSITE" id="PS00109">
    <property type="entry name" value="PROTEIN_KINASE_TYR"/>
    <property type="match status" value="1"/>
</dbReference>
<dbReference type="RefSeq" id="XP_072849838.1">
    <property type="nucleotide sequence ID" value="XM_072993737.1"/>
</dbReference>
<evidence type="ECO:0000256" key="5">
    <source>
        <dbReference type="ARBA" id="ARBA00022692"/>
    </source>
</evidence>
<evidence type="ECO:0000256" key="13">
    <source>
        <dbReference type="ARBA" id="ARBA00023170"/>
    </source>
</evidence>
<feature type="compositionally biased region" description="Low complexity" evidence="18">
    <location>
        <begin position="984"/>
        <end position="993"/>
    </location>
</feature>
<dbReference type="InterPro" id="IPR008266">
    <property type="entry name" value="Tyr_kinase_AS"/>
</dbReference>
<dbReference type="GeneID" id="110076475"/>
<dbReference type="InterPro" id="IPR017441">
    <property type="entry name" value="Protein_kinase_ATP_BS"/>
</dbReference>
<name>A0ABM5FWR0_9SAUR</name>
<dbReference type="InterPro" id="IPR020635">
    <property type="entry name" value="Tyr_kinase_cat_dom"/>
</dbReference>
<evidence type="ECO:0000256" key="15">
    <source>
        <dbReference type="ARBA" id="ARBA00051243"/>
    </source>
</evidence>
<keyword evidence="7 22" id="KW-0418">Kinase</keyword>
<dbReference type="InterPro" id="IPR001824">
    <property type="entry name" value="Tyr_kinase_rcpt_3_CS"/>
</dbReference>
<dbReference type="PROSITE" id="PS00107">
    <property type="entry name" value="PROTEIN_KINASE_ATP"/>
    <property type="match status" value="1"/>
</dbReference>
<feature type="domain" description="Ig-like" evidence="20">
    <location>
        <begin position="274"/>
        <end position="350"/>
    </location>
</feature>
<evidence type="ECO:0000256" key="7">
    <source>
        <dbReference type="ARBA" id="ARBA00022777"/>
    </source>
</evidence>
<keyword evidence="8 16" id="KW-0067">ATP-binding</keyword>
<dbReference type="EC" id="2.7.10.1" evidence="2"/>
<dbReference type="InterPro" id="IPR013783">
    <property type="entry name" value="Ig-like_fold"/>
</dbReference>
<protein>
    <recommendedName>
        <fullName evidence="2">receptor protein-tyrosine kinase</fullName>
        <ecNumber evidence="2">2.7.10.1</ecNumber>
    </recommendedName>
</protein>
<dbReference type="PIRSF" id="PIRSF000615">
    <property type="entry name" value="TyrPK_CSF1-R"/>
    <property type="match status" value="1"/>
</dbReference>
<evidence type="ECO:0000256" key="9">
    <source>
        <dbReference type="ARBA" id="ARBA00022989"/>
    </source>
</evidence>
<keyword evidence="4" id="KW-0808">Transferase</keyword>
<dbReference type="Gene3D" id="3.30.200.20">
    <property type="entry name" value="Phosphorylase Kinase, domain 1"/>
    <property type="match status" value="1"/>
</dbReference>
<dbReference type="SUPFAM" id="SSF56112">
    <property type="entry name" value="Protein kinase-like (PK-like)"/>
    <property type="match status" value="1"/>
</dbReference>
<evidence type="ECO:0000313" key="22">
    <source>
        <dbReference type="RefSeq" id="XP_072849838.1"/>
    </source>
</evidence>
<sequence length="1018" mass="115131">MFSVSSYINDSALLCFLPPALILTVASVVVISPCTSEITCLLIKHNNKLTRRLDSSPLHEIQSNVQDLNCSWNSQSTGNISEAKYVEVGVLETIEIQTILNITGNISCLWVFKESKTDCNISLDPDNRHVVSVEFPKIREKLAGNHTLSIKTKTNYYTVTFILHIKRGPRKPYFVTNKHSSTVSCVSEGHPEPVFEWLSCNVPDEGCRRNDSSSNAVLHRLQGAQLKLSEDLLIDPHVWCCAVNEMGHACTELYTIDLDIPLGGPQKEFFVKIGDPLFLRCRATYSNYNFGIKWYFDNKQLAKNMILDESWNLGTYWIRNKYAFVSSVEQHSHGLYTCHSKNLNRNQTIMVTVLGRGFINITDLKEDFEVGPKETICLEIKLEAYPAITCIWMFSQKSFPCKQHYTDSYSISARLCDHKYQPGEYVFYAENGDFCVSRTLKLHVKREPNVTMHSTPTEISCISESNPASSWIWRECPEKDINCTEITDGISSDKREGNAFGPWITESTLNTMKVRAGFLIECCANNSVGSSCRTNFVKTRGVALVPPDNNAFYGTIGSCSLIIAVLCVLICQNYRKQSRYESQLQMIQMVGPSDNEYVYVEFSEFEYDIKWEFPRENLELGQVLGSGAFGKVVNATAYGISEPGVPAQVAVKMLKEKHSSSEKEALMSELKMMTHIGSHENIVNLLGACTASGPIYLIFEYCCHGDLLNYLRSRRDRFHKTWNDIFRQHSFSFYHNFSGHMTSRNGSVIKNGSYIPLYDLGSADTKQNLDLGYKLSGIALMLEEEEMKYMNRRVDDEEEDFNVLTFEDLLCFSCQVAKGMEFLESKSCVHRDLAARNILITHGKVAKICDFGLARDIVNDSNYVIRGNARLPVKWMAPESLFEGIYTIKSDVWSFGILLWEIFSLGVNPYPGMQVDANFYKLIQRGFKMECPFYGTEEIYLVLCSCWALDSRKRPSFSQLLSLLACQLAEAEGMACQTGKNEASKQISSSQSSPYGIKESEFSQLSAPALDEDTAWEK</sequence>
<dbReference type="InterPro" id="IPR036179">
    <property type="entry name" value="Ig-like_dom_sf"/>
</dbReference>
<reference evidence="22" key="1">
    <citation type="submission" date="2025-08" db="UniProtKB">
        <authorList>
            <consortium name="RefSeq"/>
        </authorList>
    </citation>
    <scope>IDENTIFICATION</scope>
</reference>